<comment type="function">
    <text evidence="13 15">Part of a heterotetrameric complex that catalyzes the two-step biosynthesis of anthranilate, an intermediate in the biosynthesis of L-tryptophan. In the first step, the glutamine-binding beta subunit (TrpG) of anthranilate synthase (AS) provides the glutamine amidotransferase activity which generates ammonia as a substrate that, along with chorismate, is used in the second step, catalyzed by the large alpha subunit of AS (TrpE) to produce anthranilate. In the absence of TrpG, TrpE can synthesize anthranilate directly from chorismate and high concentrations of ammonia.</text>
</comment>
<dbReference type="InterPro" id="IPR015890">
    <property type="entry name" value="Chorismate_C"/>
</dbReference>
<comment type="catalytic activity">
    <reaction evidence="14 15">
        <text>chorismate + L-glutamine = anthranilate + pyruvate + L-glutamate + H(+)</text>
        <dbReference type="Rhea" id="RHEA:21732"/>
        <dbReference type="ChEBI" id="CHEBI:15361"/>
        <dbReference type="ChEBI" id="CHEBI:15378"/>
        <dbReference type="ChEBI" id="CHEBI:16567"/>
        <dbReference type="ChEBI" id="CHEBI:29748"/>
        <dbReference type="ChEBI" id="CHEBI:29985"/>
        <dbReference type="ChEBI" id="CHEBI:58359"/>
        <dbReference type="EC" id="4.1.3.27"/>
    </reaction>
</comment>
<dbReference type="Gene3D" id="3.60.120.10">
    <property type="entry name" value="Anthranilate synthase"/>
    <property type="match status" value="1"/>
</dbReference>
<dbReference type="EC" id="4.1.3.27" evidence="5 15"/>
<evidence type="ECO:0000256" key="12">
    <source>
        <dbReference type="ARBA" id="ARBA00023239"/>
    </source>
</evidence>
<protein>
    <recommendedName>
        <fullName evidence="6 15">Anthranilate synthase component 1</fullName>
        <ecNumber evidence="5 15">4.1.3.27</ecNumber>
    </recommendedName>
</protein>
<evidence type="ECO:0000256" key="2">
    <source>
        <dbReference type="ARBA" id="ARBA00004873"/>
    </source>
</evidence>
<dbReference type="InterPro" id="IPR005801">
    <property type="entry name" value="ADC_synthase"/>
</dbReference>
<dbReference type="EMBL" id="JAAIJQ010000047">
    <property type="protein sequence ID" value="NEV63302.1"/>
    <property type="molecule type" value="Genomic_DNA"/>
</dbReference>
<reference evidence="18 19" key="1">
    <citation type="submission" date="2020-02" db="EMBL/GenBank/DDBJ databases">
        <title>Genome sequences of Thiorhodococcus mannitoliphagus and Thiorhodococcus minor, purple sulfur photosynthetic bacteria in the gammaproteobacterial family, Chromatiaceae.</title>
        <authorList>
            <person name="Aviles F.A."/>
            <person name="Meyer T.E."/>
            <person name="Kyndt J.A."/>
        </authorList>
    </citation>
    <scope>NUCLEOTIDE SEQUENCE [LARGE SCALE GENOMIC DNA]</scope>
    <source>
        <strain evidence="18 19">DSM 11518</strain>
    </source>
</reference>
<evidence type="ECO:0000256" key="5">
    <source>
        <dbReference type="ARBA" id="ARBA00012266"/>
    </source>
</evidence>
<dbReference type="GO" id="GO:0004049">
    <property type="term" value="F:anthranilate synthase activity"/>
    <property type="evidence" value="ECO:0007669"/>
    <property type="project" value="UniProtKB-EC"/>
</dbReference>
<evidence type="ECO:0000259" key="16">
    <source>
        <dbReference type="Pfam" id="PF00425"/>
    </source>
</evidence>
<dbReference type="PANTHER" id="PTHR11236">
    <property type="entry name" value="AMINOBENZOATE/ANTHRANILATE SYNTHASE"/>
    <property type="match status" value="1"/>
</dbReference>
<keyword evidence="12 15" id="KW-0456">Lyase</keyword>
<evidence type="ECO:0000259" key="17">
    <source>
        <dbReference type="Pfam" id="PF04715"/>
    </source>
</evidence>
<dbReference type="InterPro" id="IPR005256">
    <property type="entry name" value="Anth_synth_I_PabB"/>
</dbReference>
<dbReference type="SUPFAM" id="SSF56322">
    <property type="entry name" value="ADC synthase"/>
    <property type="match status" value="1"/>
</dbReference>
<name>A0A6M0K0M2_9GAMM</name>
<comment type="subunit">
    <text evidence="4 15">Heterotetramer consisting of two non-identical subunits: a beta subunit (TrpG) and a large alpha subunit (TrpE).</text>
</comment>
<evidence type="ECO:0000256" key="11">
    <source>
        <dbReference type="ARBA" id="ARBA00023141"/>
    </source>
</evidence>
<evidence type="ECO:0000256" key="9">
    <source>
        <dbReference type="ARBA" id="ARBA00022822"/>
    </source>
</evidence>
<dbReference type="PANTHER" id="PTHR11236:SF48">
    <property type="entry name" value="ISOCHORISMATE SYNTHASE MENF"/>
    <property type="match status" value="1"/>
</dbReference>
<evidence type="ECO:0000256" key="3">
    <source>
        <dbReference type="ARBA" id="ARBA00009562"/>
    </source>
</evidence>
<keyword evidence="9 15" id="KW-0822">Tryptophan biosynthesis</keyword>
<keyword evidence="19" id="KW-1185">Reference proteome</keyword>
<keyword evidence="7 15" id="KW-0028">Amino-acid biosynthesis</keyword>
<comment type="caution">
    <text evidence="18">The sequence shown here is derived from an EMBL/GenBank/DDBJ whole genome shotgun (WGS) entry which is preliminary data.</text>
</comment>
<sequence>MTPKTFRALADQGYNRIPVACEVLADLETPLSVYLKLAKGPYSYLFESVHGGEKWGRYSIIGLPCRTLIKITGQQVRVERDGRVVEEIESADPLAWIESYQARFRVAELGDLPRFTGGLVGYFGYDTIRYIEPKLAQCPNPDLLGTPDILLMESDEVVVFDNLSGRMYIILHLDPTAGDTLEAGEARIAELNERMRHGTPNGSNGSQREVSEADFVSGFTEDGYKSAVERIKEYILDGDCMQVVLSQRLSIPFQASPLDLYRALRGLNPSPYMYFLDLDDFQIVGSSPEILTRLEDGVVTVRPIAGTRRRGYTEEEDRALEAELLADPKELAEHLMLIDLGRNDAGRVAEIGSVRLTDRMIVERYSHVMHIVSNVVGRLKEGMSAIDVLRATFPAGTVSGAPKIRAMEIIDELEPVKRGIYSGAVGYLSWNGNMDTAIAIRTAVIQDGTLHIQAGAGIVADSQPDLEWKETMNKGRAIFRAVTAAEVGIDRYGCGLKGV</sequence>
<gene>
    <name evidence="15" type="primary">trpE</name>
    <name evidence="18" type="ORF">G3446_15645</name>
</gene>
<dbReference type="Pfam" id="PF00425">
    <property type="entry name" value="Chorismate_bind"/>
    <property type="match status" value="1"/>
</dbReference>
<keyword evidence="8 15" id="KW-0479">Metal-binding</keyword>
<evidence type="ECO:0000313" key="18">
    <source>
        <dbReference type="EMBL" id="NEV63302.1"/>
    </source>
</evidence>
<dbReference type="PRINTS" id="PR00095">
    <property type="entry name" value="ANTSNTHASEI"/>
</dbReference>
<evidence type="ECO:0000313" key="19">
    <source>
        <dbReference type="Proteomes" id="UP000483379"/>
    </source>
</evidence>
<accession>A0A6M0K0M2</accession>
<evidence type="ECO:0000256" key="15">
    <source>
        <dbReference type="RuleBase" id="RU364045"/>
    </source>
</evidence>
<dbReference type="NCBIfam" id="TIGR00564">
    <property type="entry name" value="trpE_most"/>
    <property type="match status" value="1"/>
</dbReference>
<dbReference type="Proteomes" id="UP000483379">
    <property type="component" value="Unassembled WGS sequence"/>
</dbReference>
<evidence type="ECO:0000256" key="14">
    <source>
        <dbReference type="ARBA" id="ARBA00047683"/>
    </source>
</evidence>
<feature type="domain" description="Anthranilate synthase component I N-terminal" evidence="17">
    <location>
        <begin position="26"/>
        <end position="169"/>
    </location>
</feature>
<dbReference type="Pfam" id="PF04715">
    <property type="entry name" value="Anth_synt_I_N"/>
    <property type="match status" value="1"/>
</dbReference>
<comment type="similarity">
    <text evidence="3 15">Belongs to the anthranilate synthase component I family.</text>
</comment>
<dbReference type="InterPro" id="IPR006805">
    <property type="entry name" value="Anth_synth_I_N"/>
</dbReference>
<evidence type="ECO:0000256" key="4">
    <source>
        <dbReference type="ARBA" id="ARBA00011575"/>
    </source>
</evidence>
<evidence type="ECO:0000256" key="6">
    <source>
        <dbReference type="ARBA" id="ARBA00020653"/>
    </source>
</evidence>
<dbReference type="GO" id="GO:0000162">
    <property type="term" value="P:L-tryptophan biosynthetic process"/>
    <property type="evidence" value="ECO:0007669"/>
    <property type="project" value="UniProtKB-UniPathway"/>
</dbReference>
<dbReference type="InterPro" id="IPR019999">
    <property type="entry name" value="Anth_synth_I-like"/>
</dbReference>
<evidence type="ECO:0000256" key="10">
    <source>
        <dbReference type="ARBA" id="ARBA00022842"/>
    </source>
</evidence>
<evidence type="ECO:0000256" key="1">
    <source>
        <dbReference type="ARBA" id="ARBA00001946"/>
    </source>
</evidence>
<evidence type="ECO:0000256" key="13">
    <source>
        <dbReference type="ARBA" id="ARBA00025634"/>
    </source>
</evidence>
<comment type="pathway">
    <text evidence="2 15">Amino-acid biosynthesis; L-tryptophan biosynthesis; L-tryptophan from chorismate: step 1/5.</text>
</comment>
<feature type="domain" description="Chorismate-utilising enzyme C-terminal" evidence="16">
    <location>
        <begin position="221"/>
        <end position="474"/>
    </location>
</feature>
<proteinExistence type="inferred from homology"/>
<dbReference type="GO" id="GO:0046872">
    <property type="term" value="F:metal ion binding"/>
    <property type="evidence" value="ECO:0007669"/>
    <property type="project" value="UniProtKB-KW"/>
</dbReference>
<evidence type="ECO:0000256" key="7">
    <source>
        <dbReference type="ARBA" id="ARBA00022605"/>
    </source>
</evidence>
<dbReference type="UniPathway" id="UPA00035">
    <property type="reaction ID" value="UER00040"/>
</dbReference>
<evidence type="ECO:0000256" key="8">
    <source>
        <dbReference type="ARBA" id="ARBA00022723"/>
    </source>
</evidence>
<dbReference type="RefSeq" id="WP_164453767.1">
    <property type="nucleotide sequence ID" value="NZ_JAAIJQ010000047.1"/>
</dbReference>
<dbReference type="AlphaFoldDB" id="A0A6M0K0M2"/>
<keyword evidence="10 15" id="KW-0460">Magnesium</keyword>
<keyword evidence="11 15" id="KW-0057">Aromatic amino acid biosynthesis</keyword>
<comment type="cofactor">
    <cofactor evidence="1 15">
        <name>Mg(2+)</name>
        <dbReference type="ChEBI" id="CHEBI:18420"/>
    </cofactor>
</comment>
<organism evidence="18 19">
    <name type="scientific">Thiorhodococcus minor</name>
    <dbReference type="NCBI Taxonomy" id="57489"/>
    <lineage>
        <taxon>Bacteria</taxon>
        <taxon>Pseudomonadati</taxon>
        <taxon>Pseudomonadota</taxon>
        <taxon>Gammaproteobacteria</taxon>
        <taxon>Chromatiales</taxon>
        <taxon>Chromatiaceae</taxon>
        <taxon>Thiorhodococcus</taxon>
    </lineage>
</organism>